<evidence type="ECO:0000313" key="24">
    <source>
        <dbReference type="Proteomes" id="UP000633365"/>
    </source>
</evidence>
<dbReference type="InterPro" id="IPR001086">
    <property type="entry name" value="Preph_deHydtase"/>
</dbReference>
<dbReference type="SUPFAM" id="SSF53850">
    <property type="entry name" value="Periplasmic binding protein-like II"/>
    <property type="match status" value="1"/>
</dbReference>
<evidence type="ECO:0000256" key="3">
    <source>
        <dbReference type="ARBA" id="ARBA00004496"/>
    </source>
</evidence>
<keyword evidence="24" id="KW-1185">Reference proteome</keyword>
<organism evidence="23 24">
    <name type="scientific">Ruminococcus difficilis</name>
    <dbReference type="NCBI Taxonomy" id="2763069"/>
    <lineage>
        <taxon>Bacteria</taxon>
        <taxon>Bacillati</taxon>
        <taxon>Bacillota</taxon>
        <taxon>Clostridia</taxon>
        <taxon>Eubacteriales</taxon>
        <taxon>Oscillospiraceae</taxon>
        <taxon>Ruminococcus</taxon>
    </lineage>
</organism>
<feature type="site" description="Essential for prephenate dehydratase activity" evidence="19">
    <location>
        <position position="260"/>
    </location>
</feature>
<evidence type="ECO:0000256" key="17">
    <source>
        <dbReference type="ARBA" id="ARBA00031520"/>
    </source>
</evidence>
<evidence type="ECO:0000256" key="9">
    <source>
        <dbReference type="ARBA" id="ARBA00022490"/>
    </source>
</evidence>
<dbReference type="CDD" id="cd04905">
    <property type="entry name" value="ACT_CM-PDT"/>
    <property type="match status" value="1"/>
</dbReference>
<feature type="domain" description="Prephenate dehydratase" evidence="21">
    <location>
        <begin position="92"/>
        <end position="267"/>
    </location>
</feature>
<dbReference type="PANTHER" id="PTHR21022:SF19">
    <property type="entry name" value="PREPHENATE DEHYDRATASE-RELATED"/>
    <property type="match status" value="1"/>
</dbReference>
<accession>A0A934WRA0</accession>
<comment type="pathway">
    <text evidence="5">Metabolic intermediate biosynthesis; prephenate biosynthesis; prephenate from chorismate: step 1/1.</text>
</comment>
<feature type="domain" description="Chorismate mutase" evidence="20">
    <location>
        <begin position="1"/>
        <end position="84"/>
    </location>
</feature>
<evidence type="ECO:0000256" key="1">
    <source>
        <dbReference type="ARBA" id="ARBA00000824"/>
    </source>
</evidence>
<dbReference type="AlphaFoldDB" id="A0A934WRA0"/>
<name>A0A934WRA0_9FIRM</name>
<dbReference type="Pfam" id="PF01817">
    <property type="entry name" value="CM_2"/>
    <property type="match status" value="1"/>
</dbReference>
<dbReference type="Gene3D" id="1.20.59.10">
    <property type="entry name" value="Chorismate mutase"/>
    <property type="match status" value="1"/>
</dbReference>
<sequence length="367" mass="41253">MDKLQEARLQINEIDSEMAALFERRMQAARVIAEYKKERGLQIYDAKREQAVIEKNAAYIKDPDIRSYYVRFLQDEMAVSKRYQEHIISGVKVAYSGIEGAYANIAAKQIFPYGKLISYRDFKAAYEAVERGECDCCVLPIENSYAGEVGQVMDLMFQGSLYVNGLYTLRITHHLLGVPGASGKDIKTVVSHPQALAQCAEYIREHGYQTIEYANTAKAAKAVKDGCDKSVAAIASAETARLYGLEQLDHDINESALNSTRFAVFSRVENKKVNTTGDSRFMLMFTVKNEAGALAQALNVLSSYGFNMRALRSRPMKDLAWEYYFYIEAEGDETGQNGSDMLRHLGLHCDMLKVVGHFSDEVILQED</sequence>
<dbReference type="GO" id="GO:0004664">
    <property type="term" value="F:prephenate dehydratase activity"/>
    <property type="evidence" value="ECO:0007669"/>
    <property type="project" value="UniProtKB-EC"/>
</dbReference>
<dbReference type="SUPFAM" id="SSF48600">
    <property type="entry name" value="Chorismate mutase II"/>
    <property type="match status" value="1"/>
</dbReference>
<dbReference type="SUPFAM" id="SSF55021">
    <property type="entry name" value="ACT-like"/>
    <property type="match status" value="1"/>
</dbReference>
<evidence type="ECO:0000256" key="8">
    <source>
        <dbReference type="ARBA" id="ARBA00021872"/>
    </source>
</evidence>
<dbReference type="RefSeq" id="WP_186832828.1">
    <property type="nucleotide sequence ID" value="NZ_JAEQMG010000048.1"/>
</dbReference>
<evidence type="ECO:0000256" key="4">
    <source>
        <dbReference type="ARBA" id="ARBA00004741"/>
    </source>
</evidence>
<dbReference type="EC" id="4.2.1.51" evidence="6"/>
<evidence type="ECO:0000256" key="18">
    <source>
        <dbReference type="ARBA" id="ARBA00047848"/>
    </source>
</evidence>
<keyword evidence="15" id="KW-0511">Multifunctional enzyme</keyword>
<dbReference type="InterPro" id="IPR002701">
    <property type="entry name" value="CM_II_prokaryot"/>
</dbReference>
<evidence type="ECO:0000256" key="11">
    <source>
        <dbReference type="ARBA" id="ARBA00023141"/>
    </source>
</evidence>
<evidence type="ECO:0000256" key="16">
    <source>
        <dbReference type="ARBA" id="ARBA00031175"/>
    </source>
</evidence>
<evidence type="ECO:0000256" key="7">
    <source>
        <dbReference type="ARBA" id="ARBA00014401"/>
    </source>
</evidence>
<comment type="caution">
    <text evidence="23">The sequence shown here is derived from an EMBL/GenBank/DDBJ whole genome shotgun (WGS) entry which is preliminary data.</text>
</comment>
<evidence type="ECO:0000256" key="10">
    <source>
        <dbReference type="ARBA" id="ARBA00022605"/>
    </source>
</evidence>
<dbReference type="PROSITE" id="PS51671">
    <property type="entry name" value="ACT"/>
    <property type="match status" value="1"/>
</dbReference>
<comment type="function">
    <text evidence="2">Catalyzes the Claisen rearrangement of chorismate to prephenate and the decarboxylation/dehydration of prephenate to phenylpyruvate.</text>
</comment>
<gene>
    <name evidence="23" type="ORF">JKK62_05820</name>
</gene>
<dbReference type="PANTHER" id="PTHR21022">
    <property type="entry name" value="PREPHENATE DEHYDRATASE P PROTEIN"/>
    <property type="match status" value="1"/>
</dbReference>
<proteinExistence type="predicted"/>
<evidence type="ECO:0000256" key="6">
    <source>
        <dbReference type="ARBA" id="ARBA00013147"/>
    </source>
</evidence>
<dbReference type="InterPro" id="IPR045865">
    <property type="entry name" value="ACT-like_dom_sf"/>
</dbReference>
<dbReference type="CDD" id="cd13631">
    <property type="entry name" value="PBP2_Ct-PDT_like"/>
    <property type="match status" value="1"/>
</dbReference>
<evidence type="ECO:0000259" key="20">
    <source>
        <dbReference type="PROSITE" id="PS51168"/>
    </source>
</evidence>
<dbReference type="GO" id="GO:0046417">
    <property type="term" value="P:chorismate metabolic process"/>
    <property type="evidence" value="ECO:0007669"/>
    <property type="project" value="InterPro"/>
</dbReference>
<dbReference type="SMART" id="SM00830">
    <property type="entry name" value="CM_2"/>
    <property type="match status" value="1"/>
</dbReference>
<evidence type="ECO:0000256" key="13">
    <source>
        <dbReference type="ARBA" id="ARBA00023235"/>
    </source>
</evidence>
<keyword evidence="12" id="KW-0584">Phenylalanine biosynthesis</keyword>
<dbReference type="Proteomes" id="UP000633365">
    <property type="component" value="Unassembled WGS sequence"/>
</dbReference>
<dbReference type="EMBL" id="JAEQMG010000048">
    <property type="protein sequence ID" value="MBK6088174.1"/>
    <property type="molecule type" value="Genomic_DNA"/>
</dbReference>
<evidence type="ECO:0000259" key="22">
    <source>
        <dbReference type="PROSITE" id="PS51671"/>
    </source>
</evidence>
<dbReference type="Gene3D" id="3.40.190.10">
    <property type="entry name" value="Periplasmic binding protein-like II"/>
    <property type="match status" value="2"/>
</dbReference>
<reference evidence="23" key="1">
    <citation type="submission" date="2021-01" db="EMBL/GenBank/DDBJ databases">
        <title>Genome public.</title>
        <authorList>
            <person name="Liu C."/>
            <person name="Sun Q."/>
        </authorList>
    </citation>
    <scope>NUCLEOTIDE SEQUENCE</scope>
    <source>
        <strain evidence="23">M6</strain>
    </source>
</reference>
<comment type="pathway">
    <text evidence="4">Amino-acid biosynthesis; L-phenylalanine biosynthesis; phenylpyruvate from prephenate: step 1/1.</text>
</comment>
<dbReference type="PROSITE" id="PS51171">
    <property type="entry name" value="PREPHENATE_DEHYDR_3"/>
    <property type="match status" value="1"/>
</dbReference>
<feature type="domain" description="ACT" evidence="22">
    <location>
        <begin position="282"/>
        <end position="359"/>
    </location>
</feature>
<comment type="catalytic activity">
    <reaction evidence="18">
        <text>prephenate + H(+) = 3-phenylpyruvate + CO2 + H2O</text>
        <dbReference type="Rhea" id="RHEA:21648"/>
        <dbReference type="ChEBI" id="CHEBI:15377"/>
        <dbReference type="ChEBI" id="CHEBI:15378"/>
        <dbReference type="ChEBI" id="CHEBI:16526"/>
        <dbReference type="ChEBI" id="CHEBI:18005"/>
        <dbReference type="ChEBI" id="CHEBI:29934"/>
        <dbReference type="EC" id="4.2.1.51"/>
    </reaction>
</comment>
<dbReference type="Gene3D" id="3.30.70.260">
    <property type="match status" value="1"/>
</dbReference>
<dbReference type="GO" id="GO:0005737">
    <property type="term" value="C:cytoplasm"/>
    <property type="evidence" value="ECO:0007669"/>
    <property type="project" value="UniProtKB-SubCell"/>
</dbReference>
<dbReference type="InterPro" id="IPR008242">
    <property type="entry name" value="Chor_mutase/pphenate_deHydtase"/>
</dbReference>
<keyword evidence="13" id="KW-0413">Isomerase</keyword>
<keyword evidence="9" id="KW-0963">Cytoplasm</keyword>
<dbReference type="GO" id="GO:0009094">
    <property type="term" value="P:L-phenylalanine biosynthetic process"/>
    <property type="evidence" value="ECO:0007669"/>
    <property type="project" value="UniProtKB-KW"/>
</dbReference>
<evidence type="ECO:0000256" key="15">
    <source>
        <dbReference type="ARBA" id="ARBA00023268"/>
    </source>
</evidence>
<keyword evidence="10" id="KW-0028">Amino-acid biosynthesis</keyword>
<dbReference type="GO" id="GO:0004106">
    <property type="term" value="F:chorismate mutase activity"/>
    <property type="evidence" value="ECO:0007669"/>
    <property type="project" value="UniProtKB-EC"/>
</dbReference>
<dbReference type="PIRSF" id="PIRSF001500">
    <property type="entry name" value="Chor_mut_pdt_Ppr"/>
    <property type="match status" value="1"/>
</dbReference>
<dbReference type="InterPro" id="IPR002912">
    <property type="entry name" value="ACT_dom"/>
</dbReference>
<comment type="subcellular location">
    <subcellularLocation>
        <location evidence="3">Cytoplasm</location>
    </subcellularLocation>
</comment>
<evidence type="ECO:0000256" key="2">
    <source>
        <dbReference type="ARBA" id="ARBA00002364"/>
    </source>
</evidence>
<dbReference type="InterPro" id="IPR036263">
    <property type="entry name" value="Chorismate_II_sf"/>
</dbReference>
<comment type="catalytic activity">
    <reaction evidence="1">
        <text>chorismate = prephenate</text>
        <dbReference type="Rhea" id="RHEA:13897"/>
        <dbReference type="ChEBI" id="CHEBI:29748"/>
        <dbReference type="ChEBI" id="CHEBI:29934"/>
        <dbReference type="EC" id="5.4.99.5"/>
    </reaction>
</comment>
<evidence type="ECO:0000313" key="23">
    <source>
        <dbReference type="EMBL" id="MBK6088174.1"/>
    </source>
</evidence>
<dbReference type="InterPro" id="IPR036979">
    <property type="entry name" value="CM_dom_sf"/>
</dbReference>
<dbReference type="PROSITE" id="PS51168">
    <property type="entry name" value="CHORISMATE_MUT_2"/>
    <property type="match status" value="1"/>
</dbReference>
<evidence type="ECO:0000256" key="5">
    <source>
        <dbReference type="ARBA" id="ARBA00004817"/>
    </source>
</evidence>
<evidence type="ECO:0000259" key="21">
    <source>
        <dbReference type="PROSITE" id="PS51171"/>
    </source>
</evidence>
<evidence type="ECO:0000256" key="14">
    <source>
        <dbReference type="ARBA" id="ARBA00023239"/>
    </source>
</evidence>
<protein>
    <recommendedName>
        <fullName evidence="7">Bifunctional chorismate mutase/prephenate dehydratase</fullName>
        <ecNumber evidence="6">4.2.1.51</ecNumber>
    </recommendedName>
    <alternativeName>
        <fullName evidence="17">Chorismate mutase-prephenate dehydratase</fullName>
    </alternativeName>
    <alternativeName>
        <fullName evidence="8">Prephenate dehydratase</fullName>
    </alternativeName>
    <alternativeName>
        <fullName evidence="16">p-protein</fullName>
    </alternativeName>
</protein>
<evidence type="ECO:0000256" key="12">
    <source>
        <dbReference type="ARBA" id="ARBA00023222"/>
    </source>
</evidence>
<evidence type="ECO:0000256" key="19">
    <source>
        <dbReference type="PIRSR" id="PIRSR001500-2"/>
    </source>
</evidence>
<keyword evidence="11" id="KW-0057">Aromatic amino acid biosynthesis</keyword>
<dbReference type="Pfam" id="PF00800">
    <property type="entry name" value="PDT"/>
    <property type="match status" value="1"/>
</dbReference>
<keyword evidence="14" id="KW-0456">Lyase</keyword>